<organism evidence="2">
    <name type="scientific">marine sediment metagenome</name>
    <dbReference type="NCBI Taxonomy" id="412755"/>
    <lineage>
        <taxon>unclassified sequences</taxon>
        <taxon>metagenomes</taxon>
        <taxon>ecological metagenomes</taxon>
    </lineage>
</organism>
<protein>
    <recommendedName>
        <fullName evidence="3">FxsA cytoplasmic membrane protein</fullName>
    </recommendedName>
</protein>
<evidence type="ECO:0000256" key="1">
    <source>
        <dbReference type="SAM" id="Phobius"/>
    </source>
</evidence>
<sequence length="131" mass="14328">MLLRLMLLFILVPLIELAILVYLGTIIGALYTVLIVVATGILGAIMARHQGLAALSRIRSSIKRGIMPANELFDGALILAGGLLLLAPGIITDIVGFAVLVPQTRRIIGRWIRSLIHRRITSGKIHYREVQ</sequence>
<accession>X0UX63</accession>
<dbReference type="PANTHER" id="PTHR35335:SF1">
    <property type="entry name" value="UPF0716 PROTEIN FXSA"/>
    <property type="match status" value="1"/>
</dbReference>
<proteinExistence type="predicted"/>
<dbReference type="AlphaFoldDB" id="X0UX63"/>
<evidence type="ECO:0008006" key="3">
    <source>
        <dbReference type="Google" id="ProtNLM"/>
    </source>
</evidence>
<comment type="caution">
    <text evidence="2">The sequence shown here is derived from an EMBL/GenBank/DDBJ whole genome shotgun (WGS) entry which is preliminary data.</text>
</comment>
<evidence type="ECO:0000313" key="2">
    <source>
        <dbReference type="EMBL" id="GAG10350.1"/>
    </source>
</evidence>
<dbReference type="GO" id="GO:0016020">
    <property type="term" value="C:membrane"/>
    <property type="evidence" value="ECO:0007669"/>
    <property type="project" value="InterPro"/>
</dbReference>
<dbReference type="InterPro" id="IPR007313">
    <property type="entry name" value="FxsA"/>
</dbReference>
<dbReference type="Pfam" id="PF04186">
    <property type="entry name" value="FxsA"/>
    <property type="match status" value="1"/>
</dbReference>
<keyword evidence="1" id="KW-0472">Membrane</keyword>
<feature type="transmembrane region" description="Helical" evidence="1">
    <location>
        <begin position="6"/>
        <end position="23"/>
    </location>
</feature>
<name>X0UX63_9ZZZZ</name>
<dbReference type="EMBL" id="BARS01024649">
    <property type="protein sequence ID" value="GAG10350.1"/>
    <property type="molecule type" value="Genomic_DNA"/>
</dbReference>
<reference evidence="2" key="1">
    <citation type="journal article" date="2014" name="Front. Microbiol.">
        <title>High frequency of phylogenetically diverse reductive dehalogenase-homologous genes in deep subseafloor sedimentary metagenomes.</title>
        <authorList>
            <person name="Kawai M."/>
            <person name="Futagami T."/>
            <person name="Toyoda A."/>
            <person name="Takaki Y."/>
            <person name="Nishi S."/>
            <person name="Hori S."/>
            <person name="Arai W."/>
            <person name="Tsubouchi T."/>
            <person name="Morono Y."/>
            <person name="Uchiyama I."/>
            <person name="Ito T."/>
            <person name="Fujiyama A."/>
            <person name="Inagaki F."/>
            <person name="Takami H."/>
        </authorList>
    </citation>
    <scope>NUCLEOTIDE SEQUENCE</scope>
    <source>
        <strain evidence="2">Expedition CK06-06</strain>
    </source>
</reference>
<dbReference type="PANTHER" id="PTHR35335">
    <property type="entry name" value="UPF0716 PROTEIN FXSA"/>
    <property type="match status" value="1"/>
</dbReference>
<feature type="transmembrane region" description="Helical" evidence="1">
    <location>
        <begin position="30"/>
        <end position="47"/>
    </location>
</feature>
<keyword evidence="1" id="KW-0812">Transmembrane</keyword>
<dbReference type="NCBIfam" id="NF008528">
    <property type="entry name" value="PRK11463.1-2"/>
    <property type="match status" value="1"/>
</dbReference>
<gene>
    <name evidence="2" type="ORF">S01H1_39102</name>
</gene>
<keyword evidence="1" id="KW-1133">Transmembrane helix</keyword>
<feature type="transmembrane region" description="Helical" evidence="1">
    <location>
        <begin position="77"/>
        <end position="101"/>
    </location>
</feature>